<dbReference type="AlphaFoldDB" id="L0A7Z4"/>
<accession>L0A7Z4</accession>
<sequence>MSKTSLHLSLHLEVAILSTVEDVLKGRLGGAEGFDVRCTLDGDRIVGRAGGRLHGKDIDLEITETGVQGTVGGESVAVELQEGELRGNVGREQITLRGVDRVTGFLGEPIVGWNIMGQQVGQKLMGRLGSTILGKDFEFELGSAPGWVGTLVAVVAFYALEPRASLKK</sequence>
<dbReference type="PATRIC" id="fig|937777.3.peg.3744"/>
<dbReference type="STRING" id="937777.Deipe_3734"/>
<protein>
    <submittedName>
        <fullName evidence="1">Uncharacterized protein</fullName>
    </submittedName>
</protein>
<organism evidence="1 2">
    <name type="scientific">Deinococcus peraridilitoris (strain DSM 19664 / LMG 22246 / CIP 109416 / KR-200)</name>
    <dbReference type="NCBI Taxonomy" id="937777"/>
    <lineage>
        <taxon>Bacteria</taxon>
        <taxon>Thermotogati</taxon>
        <taxon>Deinococcota</taxon>
        <taxon>Deinococci</taxon>
        <taxon>Deinococcales</taxon>
        <taxon>Deinococcaceae</taxon>
        <taxon>Deinococcus</taxon>
    </lineage>
</organism>
<dbReference type="KEGG" id="dpd:Deipe_3734"/>
<reference evidence="2" key="1">
    <citation type="submission" date="2012-03" db="EMBL/GenBank/DDBJ databases">
        <title>Complete sequence of chromosome of Deinococcus peraridilitoris DSM 19664.</title>
        <authorList>
            <person name="Lucas S."/>
            <person name="Copeland A."/>
            <person name="Lapidus A."/>
            <person name="Glavina del Rio T."/>
            <person name="Dalin E."/>
            <person name="Tice H."/>
            <person name="Bruce D."/>
            <person name="Goodwin L."/>
            <person name="Pitluck S."/>
            <person name="Peters L."/>
            <person name="Mikhailova N."/>
            <person name="Lu M."/>
            <person name="Kyrpides N."/>
            <person name="Mavromatis K."/>
            <person name="Ivanova N."/>
            <person name="Brettin T."/>
            <person name="Detter J.C."/>
            <person name="Han C."/>
            <person name="Larimer F."/>
            <person name="Land M."/>
            <person name="Hauser L."/>
            <person name="Markowitz V."/>
            <person name="Cheng J.-F."/>
            <person name="Hugenholtz P."/>
            <person name="Woyke T."/>
            <person name="Wu D."/>
            <person name="Pukall R."/>
            <person name="Steenblock K."/>
            <person name="Brambilla E."/>
            <person name="Klenk H.-P."/>
            <person name="Eisen J.A."/>
        </authorList>
    </citation>
    <scope>NUCLEOTIDE SEQUENCE [LARGE SCALE GENOMIC DNA]</scope>
    <source>
        <strain evidence="2">DSM 19664 / LMG 22246 / CIP 109416 / KR-200</strain>
    </source>
</reference>
<dbReference type="EMBL" id="CP003382">
    <property type="protein sequence ID" value="AFZ69160.1"/>
    <property type="molecule type" value="Genomic_DNA"/>
</dbReference>
<gene>
    <name evidence="1" type="ordered locus">Deipe_3734</name>
</gene>
<evidence type="ECO:0000313" key="2">
    <source>
        <dbReference type="Proteomes" id="UP000010467"/>
    </source>
</evidence>
<proteinExistence type="predicted"/>
<name>L0A7Z4_DEIPD</name>
<evidence type="ECO:0000313" key="1">
    <source>
        <dbReference type="EMBL" id="AFZ69160.1"/>
    </source>
</evidence>
<dbReference type="Proteomes" id="UP000010467">
    <property type="component" value="Chromosome"/>
</dbReference>
<keyword evidence="2" id="KW-1185">Reference proteome</keyword>
<dbReference type="HOGENOM" id="CLU_1728385_0_0_0"/>